<dbReference type="EMBL" id="FN554974">
    <property type="protein sequence ID" value="CBH16903.1"/>
    <property type="molecule type" value="Genomic_DNA"/>
</dbReference>
<dbReference type="RefSeq" id="XP_011779167.1">
    <property type="nucleotide sequence ID" value="XM_011780865.1"/>
</dbReference>
<gene>
    <name evidence="1" type="ORF">TbgDal_XI180</name>
</gene>
<sequence length="206" mass="23625">MFFLNLVSFPFPSHLLLHYKGGMKRLRRFDSDSDDDDADGYVEEPLLRYTRDDKDEMLWAMGLRTEEPDVESNGAGSSSGCGEIVEGFVTDVCDGQMRESYQSASNVRPPAVAARRRHAALREDRDVPDHWKGLMSEELLQVYFTTLSYAESGHSLDDKLLAQYLPYSEERFRPVVRADERIWENSYCIKPGWRWDGVVRGVSTTN</sequence>
<reference evidence="2" key="1">
    <citation type="journal article" date="2010" name="PLoS Negl. Trop. Dis.">
        <title>The genome sequence of Trypanosoma brucei gambiense, causative agent of chronic human african trypanosomiasis.</title>
        <authorList>
            <person name="Jackson A.P."/>
            <person name="Sanders M."/>
            <person name="Berry A."/>
            <person name="McQuillan J."/>
            <person name="Aslett M.A."/>
            <person name="Quail M.A."/>
            <person name="Chukualim B."/>
            <person name="Capewell P."/>
            <person name="MacLeod A."/>
            <person name="Melville S.E."/>
            <person name="Gibson W."/>
            <person name="Barry J.D."/>
            <person name="Berriman M."/>
            <person name="Hertz-Fowler C."/>
        </authorList>
    </citation>
    <scope>NUCLEOTIDE SEQUENCE [LARGE SCALE GENOMIC DNA]</scope>
    <source>
        <strain evidence="2">MHOM/CI/86/DAL972</strain>
    </source>
</reference>
<evidence type="ECO:0000313" key="2">
    <source>
        <dbReference type="Proteomes" id="UP000002316"/>
    </source>
</evidence>
<protein>
    <submittedName>
        <fullName evidence="1">Uncharacterized protein</fullName>
    </submittedName>
</protein>
<accession>D0A5F2</accession>
<name>D0A5F2_TRYB9</name>
<dbReference type="OrthoDB" id="272513at2759"/>
<dbReference type="Proteomes" id="UP000002316">
    <property type="component" value="Chromosome 11"/>
</dbReference>
<dbReference type="AlphaFoldDB" id="D0A5F2"/>
<organism evidence="1 2">
    <name type="scientific">Trypanosoma brucei gambiense (strain MHOM/CI/86/DAL972)</name>
    <dbReference type="NCBI Taxonomy" id="679716"/>
    <lineage>
        <taxon>Eukaryota</taxon>
        <taxon>Discoba</taxon>
        <taxon>Euglenozoa</taxon>
        <taxon>Kinetoplastea</taxon>
        <taxon>Metakinetoplastina</taxon>
        <taxon>Trypanosomatida</taxon>
        <taxon>Trypanosomatidae</taxon>
        <taxon>Trypanosoma</taxon>
    </lineage>
</organism>
<dbReference type="KEGG" id="tbg:TbgDal_XI180"/>
<evidence type="ECO:0000313" key="1">
    <source>
        <dbReference type="EMBL" id="CBH16903.1"/>
    </source>
</evidence>
<dbReference type="GeneID" id="23867017"/>
<dbReference type="VEuPathDB" id="TriTrypDB:Tbg972.11.180"/>
<proteinExistence type="predicted"/>